<dbReference type="InterPro" id="IPR015854">
    <property type="entry name" value="ABC_transpr_LolD-like"/>
</dbReference>
<keyword evidence="2" id="KW-0067">ATP-binding</keyword>
<keyword evidence="1" id="KW-0547">Nucleotide-binding</keyword>
<proteinExistence type="predicted"/>
<protein>
    <submittedName>
        <fullName evidence="4">ABC-type lipoprotein export system ATPase subunit</fullName>
    </submittedName>
</protein>
<evidence type="ECO:0000256" key="1">
    <source>
        <dbReference type="ARBA" id="ARBA00022741"/>
    </source>
</evidence>
<evidence type="ECO:0000313" key="4">
    <source>
        <dbReference type="EMBL" id="MBM7479020.1"/>
    </source>
</evidence>
<name>A0ABS2LF26_9CELL</name>
<evidence type="ECO:0000256" key="2">
    <source>
        <dbReference type="ARBA" id="ARBA00022840"/>
    </source>
</evidence>
<gene>
    <name evidence="4" type="ORF">JOD49_001940</name>
</gene>
<organism evidence="4 5">
    <name type="scientific">Oerskovia jenensis</name>
    <dbReference type="NCBI Taxonomy" id="162169"/>
    <lineage>
        <taxon>Bacteria</taxon>
        <taxon>Bacillati</taxon>
        <taxon>Actinomycetota</taxon>
        <taxon>Actinomycetes</taxon>
        <taxon>Micrococcales</taxon>
        <taxon>Cellulomonadaceae</taxon>
        <taxon>Oerskovia</taxon>
    </lineage>
</organism>
<accession>A0ABS2LF26</accession>
<dbReference type="Pfam" id="PF00005">
    <property type="entry name" value="ABC_tran"/>
    <property type="match status" value="1"/>
</dbReference>
<reference evidence="4 5" key="1">
    <citation type="submission" date="2021-01" db="EMBL/GenBank/DDBJ databases">
        <title>Sequencing the genomes of 1000 actinobacteria strains.</title>
        <authorList>
            <person name="Klenk H.-P."/>
        </authorList>
    </citation>
    <scope>NUCLEOTIDE SEQUENCE [LARGE SCALE GENOMIC DNA]</scope>
    <source>
        <strain evidence="4 5">DSM 46000</strain>
    </source>
</reference>
<dbReference type="InterPro" id="IPR003593">
    <property type="entry name" value="AAA+_ATPase"/>
</dbReference>
<dbReference type="EMBL" id="JAFBBO010000001">
    <property type="protein sequence ID" value="MBM7479020.1"/>
    <property type="molecule type" value="Genomic_DNA"/>
</dbReference>
<dbReference type="Gene3D" id="3.40.50.300">
    <property type="entry name" value="P-loop containing nucleotide triphosphate hydrolases"/>
    <property type="match status" value="1"/>
</dbReference>
<dbReference type="InterPro" id="IPR003439">
    <property type="entry name" value="ABC_transporter-like_ATP-bd"/>
</dbReference>
<comment type="caution">
    <text evidence="4">The sequence shown here is derived from an EMBL/GenBank/DDBJ whole genome shotgun (WGS) entry which is preliminary data.</text>
</comment>
<dbReference type="SMART" id="SM00382">
    <property type="entry name" value="AAA"/>
    <property type="match status" value="1"/>
</dbReference>
<dbReference type="InterPro" id="IPR027417">
    <property type="entry name" value="P-loop_NTPase"/>
</dbReference>
<dbReference type="RefSeq" id="WP_205307018.1">
    <property type="nucleotide sequence ID" value="NZ_BAAAVF010000009.1"/>
</dbReference>
<feature type="domain" description="ABC transporter" evidence="3">
    <location>
        <begin position="7"/>
        <end position="215"/>
    </location>
</feature>
<evidence type="ECO:0000313" key="5">
    <source>
        <dbReference type="Proteomes" id="UP000698059"/>
    </source>
</evidence>
<keyword evidence="5" id="KW-1185">Reference proteome</keyword>
<evidence type="ECO:0000259" key="3">
    <source>
        <dbReference type="PROSITE" id="PS50893"/>
    </source>
</evidence>
<dbReference type="SUPFAM" id="SSF52540">
    <property type="entry name" value="P-loop containing nucleoside triphosphate hydrolases"/>
    <property type="match status" value="1"/>
</dbReference>
<keyword evidence="4" id="KW-0449">Lipoprotein</keyword>
<sequence length="218" mass="22669">MSPHAAVKLDRVEKKLGNLTVLHPTSFEVPAGSSVAISGPSGSGKSTLMAIVGLQTNWSSGELSFYGETYSRLSARMRTRLRSEVGIAWIPQTPTILPGRSVLDNVLLASRFAPTNSVSAVDLALHLLAEMGLSSAVQKNVSVLSGGEVQRVALVRALVRGAKLILADEPTASLDGENTASVIAALSSVAPSVTLLLATHDLVVAGACRLHVVLGADR</sequence>
<dbReference type="Proteomes" id="UP000698059">
    <property type="component" value="Unassembled WGS sequence"/>
</dbReference>
<dbReference type="PROSITE" id="PS50893">
    <property type="entry name" value="ABC_TRANSPORTER_2"/>
    <property type="match status" value="1"/>
</dbReference>
<dbReference type="PANTHER" id="PTHR24220">
    <property type="entry name" value="IMPORT ATP-BINDING PROTEIN"/>
    <property type="match status" value="1"/>
</dbReference>